<dbReference type="AlphaFoldDB" id="A0A834CC47"/>
<feature type="compositionally biased region" description="Pro residues" evidence="1">
    <location>
        <begin position="125"/>
        <end position="139"/>
    </location>
</feature>
<feature type="region of interest" description="Disordered" evidence="1">
    <location>
        <begin position="1"/>
        <end position="22"/>
    </location>
</feature>
<organism evidence="2 3">
    <name type="scientific">Oryzias melastigma</name>
    <name type="common">Marine medaka</name>
    <dbReference type="NCBI Taxonomy" id="30732"/>
    <lineage>
        <taxon>Eukaryota</taxon>
        <taxon>Metazoa</taxon>
        <taxon>Chordata</taxon>
        <taxon>Craniata</taxon>
        <taxon>Vertebrata</taxon>
        <taxon>Euteleostomi</taxon>
        <taxon>Actinopterygii</taxon>
        <taxon>Neopterygii</taxon>
        <taxon>Teleostei</taxon>
        <taxon>Neoteleostei</taxon>
        <taxon>Acanthomorphata</taxon>
        <taxon>Ovalentaria</taxon>
        <taxon>Atherinomorphae</taxon>
        <taxon>Beloniformes</taxon>
        <taxon>Adrianichthyidae</taxon>
        <taxon>Oryziinae</taxon>
        <taxon>Oryzias</taxon>
    </lineage>
</organism>
<proteinExistence type="predicted"/>
<accession>A0A834CC47</accession>
<evidence type="ECO:0000313" key="2">
    <source>
        <dbReference type="EMBL" id="KAF6726409.1"/>
    </source>
</evidence>
<sequence>MRGEAAEQERVPPAGGGGAADARDFYTVETITSGPECKCACVAPPSAVNPCAGEFRLKQLREAGKQNVKLSSILELLEGSFYGMDLLKLHSVTHRLMERMDRIEKEIRSPEQEAVPLNRTEDETPPTPPEGSEAPPTPLHPEEEVLGEVSRAAAFLNPEEKHDGKFSAGELLNRRPRRASARSEQRRLQRTAGTQTLLRGRPTPTE</sequence>
<name>A0A834CC47_ORYME</name>
<evidence type="ECO:0000256" key="1">
    <source>
        <dbReference type="SAM" id="MobiDB-lite"/>
    </source>
</evidence>
<feature type="compositionally biased region" description="Basic and acidic residues" evidence="1">
    <location>
        <begin position="1"/>
        <end position="10"/>
    </location>
</feature>
<comment type="caution">
    <text evidence="2">The sequence shown here is derived from an EMBL/GenBank/DDBJ whole genome shotgun (WGS) entry which is preliminary data.</text>
</comment>
<feature type="region of interest" description="Disordered" evidence="1">
    <location>
        <begin position="155"/>
        <end position="206"/>
    </location>
</feature>
<dbReference type="Proteomes" id="UP000646548">
    <property type="component" value="Unassembled WGS sequence"/>
</dbReference>
<dbReference type="EMBL" id="WKFB01000334">
    <property type="protein sequence ID" value="KAF6726409.1"/>
    <property type="molecule type" value="Genomic_DNA"/>
</dbReference>
<gene>
    <name evidence="2" type="ORF">FQA47_015656</name>
</gene>
<feature type="region of interest" description="Disordered" evidence="1">
    <location>
        <begin position="105"/>
        <end position="142"/>
    </location>
</feature>
<evidence type="ECO:0000313" key="3">
    <source>
        <dbReference type="Proteomes" id="UP000646548"/>
    </source>
</evidence>
<reference evidence="2" key="1">
    <citation type="journal article" name="BMC Genomics">
        <title>Long-read sequencing and de novo genome assembly of marine medaka (Oryzias melastigma).</title>
        <authorList>
            <person name="Liang P."/>
            <person name="Saqib H.S.A."/>
            <person name="Ni X."/>
            <person name="Shen Y."/>
        </authorList>
    </citation>
    <scope>NUCLEOTIDE SEQUENCE</scope>
    <source>
        <strain evidence="2">Bigg-433</strain>
    </source>
</reference>
<protein>
    <submittedName>
        <fullName evidence="2">Olfactomedin-like protein 2B</fullName>
    </submittedName>
</protein>